<gene>
    <name evidence="1" type="ORF">SDC9_164504</name>
</gene>
<dbReference type="AlphaFoldDB" id="A0A645FZ61"/>
<proteinExistence type="predicted"/>
<reference evidence="1" key="1">
    <citation type="submission" date="2019-08" db="EMBL/GenBank/DDBJ databases">
        <authorList>
            <person name="Kucharzyk K."/>
            <person name="Murdoch R.W."/>
            <person name="Higgins S."/>
            <person name="Loffler F."/>
        </authorList>
    </citation>
    <scope>NUCLEOTIDE SEQUENCE</scope>
</reference>
<comment type="caution">
    <text evidence="1">The sequence shown here is derived from an EMBL/GenBank/DDBJ whole genome shotgun (WGS) entry which is preliminary data.</text>
</comment>
<sequence>MEVPAGIVPGTGGFLQVCLLKCRCHYEYEKLIHVGYSNTCEALSEVECWELLKHGQIVPGSPRRPRKALEQLTAQQTANEQTRLQEAFEQHIASFEERLSQWESEKLSQLKERLTSLNPDSLEFDRHWRQYQSEREALAQKNELTLMQARRDYAPALETQELFVIQWTVI</sequence>
<dbReference type="EMBL" id="VSSQ01064199">
    <property type="protein sequence ID" value="MPN17154.1"/>
    <property type="molecule type" value="Genomic_DNA"/>
</dbReference>
<accession>A0A645FZ61</accession>
<name>A0A645FZ61_9ZZZZ</name>
<organism evidence="1">
    <name type="scientific">bioreactor metagenome</name>
    <dbReference type="NCBI Taxonomy" id="1076179"/>
    <lineage>
        <taxon>unclassified sequences</taxon>
        <taxon>metagenomes</taxon>
        <taxon>ecological metagenomes</taxon>
    </lineage>
</organism>
<protein>
    <submittedName>
        <fullName evidence="1">Uncharacterized protein</fullName>
    </submittedName>
</protein>
<evidence type="ECO:0000313" key="1">
    <source>
        <dbReference type="EMBL" id="MPN17154.1"/>
    </source>
</evidence>